<dbReference type="HOGENOM" id="CLU_750166_0_0_1"/>
<dbReference type="EMBL" id="KE145368">
    <property type="protein sequence ID" value="EPE28309.1"/>
    <property type="molecule type" value="Genomic_DNA"/>
</dbReference>
<reference evidence="2 3" key="1">
    <citation type="journal article" date="2013" name="BMC Genomics">
        <title>Genomics-driven discovery of the pneumocandin biosynthetic gene cluster in the fungus Glarea lozoyensis.</title>
        <authorList>
            <person name="Chen L."/>
            <person name="Yue Q."/>
            <person name="Zhang X."/>
            <person name="Xiang M."/>
            <person name="Wang C."/>
            <person name="Li S."/>
            <person name="Che Y."/>
            <person name="Ortiz-Lopez F.J."/>
            <person name="Bills G.F."/>
            <person name="Liu X."/>
            <person name="An Z."/>
        </authorList>
    </citation>
    <scope>NUCLEOTIDE SEQUENCE [LARGE SCALE GENOMIC DNA]</scope>
    <source>
        <strain evidence="3">ATCC 20868 / MF5171</strain>
    </source>
</reference>
<feature type="region of interest" description="Disordered" evidence="1">
    <location>
        <begin position="321"/>
        <end position="369"/>
    </location>
</feature>
<feature type="compositionally biased region" description="Low complexity" evidence="1">
    <location>
        <begin position="97"/>
        <end position="112"/>
    </location>
</feature>
<organism evidence="2 3">
    <name type="scientific">Glarea lozoyensis (strain ATCC 20868 / MF5171)</name>
    <dbReference type="NCBI Taxonomy" id="1116229"/>
    <lineage>
        <taxon>Eukaryota</taxon>
        <taxon>Fungi</taxon>
        <taxon>Dikarya</taxon>
        <taxon>Ascomycota</taxon>
        <taxon>Pezizomycotina</taxon>
        <taxon>Leotiomycetes</taxon>
        <taxon>Helotiales</taxon>
        <taxon>Helotiaceae</taxon>
        <taxon>Glarea</taxon>
    </lineage>
</organism>
<gene>
    <name evidence="2" type="ORF">GLAREA_09429</name>
</gene>
<evidence type="ECO:0000313" key="2">
    <source>
        <dbReference type="EMBL" id="EPE28309.1"/>
    </source>
</evidence>
<dbReference type="AlphaFoldDB" id="S3CTG4"/>
<accession>S3CTG4</accession>
<dbReference type="RefSeq" id="XP_008084217.1">
    <property type="nucleotide sequence ID" value="XM_008086026.1"/>
</dbReference>
<feature type="region of interest" description="Disordered" evidence="1">
    <location>
        <begin position="91"/>
        <end position="123"/>
    </location>
</feature>
<evidence type="ECO:0000256" key="1">
    <source>
        <dbReference type="SAM" id="MobiDB-lite"/>
    </source>
</evidence>
<proteinExistence type="predicted"/>
<name>S3CTG4_GLAL2</name>
<dbReference type="KEGG" id="glz:GLAREA_09429"/>
<keyword evidence="3" id="KW-1185">Reference proteome</keyword>
<feature type="region of interest" description="Disordered" evidence="1">
    <location>
        <begin position="275"/>
        <end position="309"/>
    </location>
</feature>
<evidence type="ECO:0000313" key="3">
    <source>
        <dbReference type="Proteomes" id="UP000016922"/>
    </source>
</evidence>
<protein>
    <submittedName>
        <fullName evidence="2">Uncharacterized protein</fullName>
    </submittedName>
</protein>
<dbReference type="Proteomes" id="UP000016922">
    <property type="component" value="Unassembled WGS sequence"/>
</dbReference>
<sequence length="369" mass="42770">MQELFDLSIKHHKDAQIWYEGSRPEVKQFAAEKLLWEDLGWKEDFPGVIKPQRNPIQVETQEAKTRTTTSVPPHLPAANVEFAQRSEIYKEKEAETSKSLSNPSPQTSSSIHSDIKDEIGYNPQNAKPDYSLESLLRSPIPAHVGLKWRGTMRFNAPPLYGKNEDGHSYWSVTTHTAGSSFPRTGKEKYFIIWVEDQRREKYIDKQTKYKFDRAWHFLYLWVWANQCKRLPRDSEDFLVDFLQLDVQNKLGKIPAQPSRPPAKLFKASALDLSRATVHPRSSSRPGRISSRDSRQYSDMGGNRDQSRSNTLANISSFQDIQQNRSQDEDFNEVTPSTRNRSQPRDMLTQTESFVRETESQTLFYRGRPR</sequence>
<dbReference type="GeneID" id="19468477"/>